<accession>A0A1I6AXM3</accession>
<gene>
    <name evidence="1" type="ORF">SAMN05421854_121106</name>
</gene>
<reference evidence="1 2" key="1">
    <citation type="submission" date="2016-10" db="EMBL/GenBank/DDBJ databases">
        <authorList>
            <person name="de Groot N.N."/>
        </authorList>
    </citation>
    <scope>NUCLEOTIDE SEQUENCE [LARGE SCALE GENOMIC DNA]</scope>
    <source>
        <strain evidence="1 2">DSM 44637</strain>
    </source>
</reference>
<proteinExistence type="predicted"/>
<dbReference type="Proteomes" id="UP000199137">
    <property type="component" value="Unassembled WGS sequence"/>
</dbReference>
<name>A0A1I6AXM3_9PSEU</name>
<protein>
    <submittedName>
        <fullName evidence="1">Uncharacterized protein</fullName>
    </submittedName>
</protein>
<dbReference type="AlphaFoldDB" id="A0A1I6AXM3"/>
<dbReference type="EMBL" id="FOWC01000021">
    <property type="protein sequence ID" value="SFQ73461.1"/>
    <property type="molecule type" value="Genomic_DNA"/>
</dbReference>
<evidence type="ECO:0000313" key="2">
    <source>
        <dbReference type="Proteomes" id="UP000199137"/>
    </source>
</evidence>
<evidence type="ECO:0000313" key="1">
    <source>
        <dbReference type="EMBL" id="SFQ73461.1"/>
    </source>
</evidence>
<organism evidence="1 2">
    <name type="scientific">Amycolatopsis rubida</name>
    <dbReference type="NCBI Taxonomy" id="112413"/>
    <lineage>
        <taxon>Bacteria</taxon>
        <taxon>Bacillati</taxon>
        <taxon>Actinomycetota</taxon>
        <taxon>Actinomycetes</taxon>
        <taxon>Pseudonocardiales</taxon>
        <taxon>Pseudonocardiaceae</taxon>
        <taxon>Amycolatopsis</taxon>
    </lineage>
</organism>
<sequence>MRQLVNHLVRGNPNYVDLLAGGTRESPLGQVTGHQALAVRTTDSAVHAGDPAQSLGVDNRLDPGLVAWISEDLETIYAGLA</sequence>